<comment type="caution">
    <text evidence="5">The sequence shown here is derived from an EMBL/GenBank/DDBJ whole genome shotgun (WGS) entry which is preliminary data.</text>
</comment>
<dbReference type="InterPro" id="IPR038729">
    <property type="entry name" value="Rad50/SbcC_AAA"/>
</dbReference>
<evidence type="ECO:0000259" key="4">
    <source>
        <dbReference type="Pfam" id="PF13476"/>
    </source>
</evidence>
<dbReference type="SUPFAM" id="SSF52540">
    <property type="entry name" value="P-loop containing nucleoside triphosphate hydrolases"/>
    <property type="match status" value="1"/>
</dbReference>
<dbReference type="InterPro" id="IPR027417">
    <property type="entry name" value="P-loop_NTPase"/>
</dbReference>
<gene>
    <name evidence="5" type="ORF">E9228_001374</name>
</gene>
<name>A0ABX0T968_9MICO</name>
<keyword evidence="6" id="KW-1185">Reference proteome</keyword>
<evidence type="ECO:0000256" key="1">
    <source>
        <dbReference type="ARBA" id="ARBA00006930"/>
    </source>
</evidence>
<dbReference type="PANTHER" id="PTHR32114">
    <property type="entry name" value="ABC TRANSPORTER ABCH.3"/>
    <property type="match status" value="1"/>
</dbReference>
<reference evidence="5 6" key="1">
    <citation type="submission" date="2020-03" db="EMBL/GenBank/DDBJ databases">
        <title>Above-ground endophytic microbial communities from plants in different locations in the United States.</title>
        <authorList>
            <person name="Frank C."/>
        </authorList>
    </citation>
    <scope>NUCLEOTIDE SEQUENCE [LARGE SCALE GENOMIC DNA]</scope>
    <source>
        <strain evidence="5 6">WW7</strain>
    </source>
</reference>
<dbReference type="GO" id="GO:0004527">
    <property type="term" value="F:exonuclease activity"/>
    <property type="evidence" value="ECO:0007669"/>
    <property type="project" value="UniProtKB-KW"/>
</dbReference>
<comment type="subunit">
    <text evidence="2">Heterodimer of SbcC and SbcD.</text>
</comment>
<protein>
    <recommendedName>
        <fullName evidence="3">Nuclease SbcCD subunit C</fullName>
    </recommendedName>
</protein>
<proteinExistence type="inferred from homology"/>
<organism evidence="5 6">
    <name type="scientific">Curtobacterium salicis</name>
    <dbReference type="NCBI Taxonomy" id="1779862"/>
    <lineage>
        <taxon>Bacteria</taxon>
        <taxon>Bacillati</taxon>
        <taxon>Actinomycetota</taxon>
        <taxon>Actinomycetes</taxon>
        <taxon>Micrococcales</taxon>
        <taxon>Microbacteriaceae</taxon>
        <taxon>Curtobacterium</taxon>
    </lineage>
</organism>
<accession>A0ABX0T968</accession>
<dbReference type="Pfam" id="PF13476">
    <property type="entry name" value="AAA_23"/>
    <property type="match status" value="1"/>
</dbReference>
<dbReference type="Proteomes" id="UP001318300">
    <property type="component" value="Unassembled WGS sequence"/>
</dbReference>
<dbReference type="Gene3D" id="3.40.50.300">
    <property type="entry name" value="P-loop containing nucleotide triphosphate hydrolases"/>
    <property type="match status" value="2"/>
</dbReference>
<feature type="domain" description="Rad50/SbcC-type AAA" evidence="4">
    <location>
        <begin position="5"/>
        <end position="188"/>
    </location>
</feature>
<evidence type="ECO:0000313" key="6">
    <source>
        <dbReference type="Proteomes" id="UP001318300"/>
    </source>
</evidence>
<evidence type="ECO:0000256" key="2">
    <source>
        <dbReference type="ARBA" id="ARBA00011322"/>
    </source>
</evidence>
<evidence type="ECO:0000256" key="3">
    <source>
        <dbReference type="ARBA" id="ARBA00013368"/>
    </source>
</evidence>
<keyword evidence="5" id="KW-0269">Exonuclease</keyword>
<keyword evidence="5" id="KW-0378">Hydrolase</keyword>
<evidence type="ECO:0000313" key="5">
    <source>
        <dbReference type="EMBL" id="NII40738.1"/>
    </source>
</evidence>
<sequence>MYLHRLELRAVGPYPDLVSIDFASLAASGVFLLEGPTGSGKSTIIDAVVYALYGGLAGSDASTDRLHSQHADPAVEPFVDLVFETGAGVFRVRRTPPYDRPKQRGTGTIRQQSSAQLFRLADPSDLVGEPVSHRAPEIGVEIARIVGLNRDQFLQTVVLPQGEFARFLRAPGEDRRKLLQSLFGTAIYDRTADELAARRRSAVADVDAADARVRDALGRFRQASGDDDADESSAADVVTELRRTAAGLERARTTARTDAEYAVAHLHDVTTRLAAVDRRRGLLARADALAAGAAAVAGHRTALGLADHAAVVVAVADGAAAAEDRLTALVGERSAVRDRHEMTDAVPRDTHDRLAAARSEVRHLVDLEQSLDQRAAAVQSAAADLERTQTRLVEAATALSARPDERAEIVRAAARSAEAAADAAAAERAVETAQELAGLLAARRVAAGRTSERAAAVTAAATAAAAALATENDLRARRIAGLAGELGAALVPGDPCPVCGAVEHPAVALPQDDHPSAEQIDAAAAARADAERALGTATADHAVARADLDRLTEAVGEHDDESVARQRTDADARLAAARSAADAVRDHEQRLQGHDRATRALEDDHTDLVTRIRLLADRIDGDRTRLDADRARVDDARRTVRAALDQAVTAGAGTEARAALDLDGPRGTLAQEVAAVDALIAVLRTVADLDDLVTAAEREVADRKAEVDAALQAQGFADVTAARSAALGRADAERLRGLVAAADREQAVVEAGLAEPAAVAAAADIPTDADPGAALDRGAAQTARDAAAVALDDTTRAAAAAGDRATAAERCAADLARAVRARDTTSAESRAVVRLADIAAAAAHVNPTGITLGTYVLMRRFEDVVAAANDRLRAMLAGRFTLETSDERETGTRARRTGLALAVRDHLTDSTRDPRSLSGGETFTFSLCLALGLADVVQAEAGGVSLGTLFVDEGFGTLDPETLDDVIGQLSRLTAGGRQVGIVSHVEELKQRIPERIAVRRTPEGGSQVTTTV</sequence>
<dbReference type="RefSeq" id="WP_166779822.1">
    <property type="nucleotide sequence ID" value="NZ_JAAOYO010000002.1"/>
</dbReference>
<keyword evidence="5" id="KW-0540">Nuclease</keyword>
<comment type="similarity">
    <text evidence="1">Belongs to the SMC family. SbcC subfamily.</text>
</comment>
<dbReference type="PANTHER" id="PTHR32114:SF2">
    <property type="entry name" value="ABC TRANSPORTER ABCH.3"/>
    <property type="match status" value="1"/>
</dbReference>
<dbReference type="EMBL" id="JAAOYO010000002">
    <property type="protein sequence ID" value="NII40738.1"/>
    <property type="molecule type" value="Genomic_DNA"/>
</dbReference>